<comment type="caution">
    <text evidence="1">The sequence shown here is derived from an EMBL/GenBank/DDBJ whole genome shotgun (WGS) entry which is preliminary data.</text>
</comment>
<accession>A0A839DUR5</accession>
<reference evidence="1 2" key="1">
    <citation type="submission" date="2020-07" db="EMBL/GenBank/DDBJ databases">
        <title>Sequencing the genomes of 1000 actinobacteria strains.</title>
        <authorList>
            <person name="Klenk H.-P."/>
        </authorList>
    </citation>
    <scope>NUCLEOTIDE SEQUENCE [LARGE SCALE GENOMIC DNA]</scope>
    <source>
        <strain evidence="1 2">DSM 45975</strain>
    </source>
</reference>
<evidence type="ECO:0000313" key="2">
    <source>
        <dbReference type="Proteomes" id="UP000569329"/>
    </source>
</evidence>
<gene>
    <name evidence="1" type="ORF">FHX42_001846</name>
</gene>
<protein>
    <submittedName>
        <fullName evidence="1">Uncharacterized protein</fullName>
    </submittedName>
</protein>
<dbReference type="Proteomes" id="UP000569329">
    <property type="component" value="Unassembled WGS sequence"/>
</dbReference>
<proteinExistence type="predicted"/>
<keyword evidence="2" id="KW-1185">Reference proteome</keyword>
<sequence length="39" mass="4072">MSAIALLGALSFVFLVDKVERIEDRPGAEAEVEQAPGAA</sequence>
<evidence type="ECO:0000313" key="1">
    <source>
        <dbReference type="EMBL" id="MBA8824499.1"/>
    </source>
</evidence>
<organism evidence="1 2">
    <name type="scientific">Halosaccharopolyspora lacisalsi</name>
    <dbReference type="NCBI Taxonomy" id="1000566"/>
    <lineage>
        <taxon>Bacteria</taxon>
        <taxon>Bacillati</taxon>
        <taxon>Actinomycetota</taxon>
        <taxon>Actinomycetes</taxon>
        <taxon>Pseudonocardiales</taxon>
        <taxon>Pseudonocardiaceae</taxon>
        <taxon>Halosaccharopolyspora</taxon>
    </lineage>
</organism>
<name>A0A839DUR5_9PSEU</name>
<dbReference type="EMBL" id="JACGWZ010000002">
    <property type="protein sequence ID" value="MBA8824499.1"/>
    <property type="molecule type" value="Genomic_DNA"/>
</dbReference>
<dbReference type="AlphaFoldDB" id="A0A839DUR5"/>